<evidence type="ECO:0000256" key="2">
    <source>
        <dbReference type="ARBA" id="ARBA00022729"/>
    </source>
</evidence>
<organism evidence="3">
    <name type="scientific">Candidatus Kentrum sp. FW</name>
    <dbReference type="NCBI Taxonomy" id="2126338"/>
    <lineage>
        <taxon>Bacteria</taxon>
        <taxon>Pseudomonadati</taxon>
        <taxon>Pseudomonadota</taxon>
        <taxon>Gammaproteobacteria</taxon>
        <taxon>Candidatus Kentrum</taxon>
    </lineage>
</organism>
<reference evidence="3" key="1">
    <citation type="submission" date="2019-02" db="EMBL/GenBank/DDBJ databases">
        <authorList>
            <person name="Gruber-Vodicka R. H."/>
            <person name="Seah K. B. B."/>
        </authorList>
    </citation>
    <scope>NUCLEOTIDE SEQUENCE</scope>
    <source>
        <strain evidence="3">BECK_BZ15</strain>
    </source>
</reference>
<dbReference type="GO" id="GO:0120010">
    <property type="term" value="P:intermembrane phospholipid transfer"/>
    <property type="evidence" value="ECO:0007669"/>
    <property type="project" value="TreeGrafter"/>
</dbReference>
<protein>
    <submittedName>
        <fullName evidence="3">Phospholipid-binding lipoprotein MlaA</fullName>
    </submittedName>
</protein>
<evidence type="ECO:0000313" key="3">
    <source>
        <dbReference type="EMBL" id="VFJ62824.1"/>
    </source>
</evidence>
<name>A0A450T7Y0_9GAMM</name>
<dbReference type="GO" id="GO:0016020">
    <property type="term" value="C:membrane"/>
    <property type="evidence" value="ECO:0007669"/>
    <property type="project" value="InterPro"/>
</dbReference>
<keyword evidence="3" id="KW-0449">Lipoprotein</keyword>
<evidence type="ECO:0000256" key="1">
    <source>
        <dbReference type="ARBA" id="ARBA00010634"/>
    </source>
</evidence>
<accession>A0A450T7Y0</accession>
<comment type="similarity">
    <text evidence="1">Belongs to the MlaA family.</text>
</comment>
<proteinExistence type="inferred from homology"/>
<keyword evidence="2" id="KW-0732">Signal</keyword>
<dbReference type="PRINTS" id="PR01805">
    <property type="entry name" value="VACJLIPOPROT"/>
</dbReference>
<dbReference type="InterPro" id="IPR007428">
    <property type="entry name" value="MlaA"/>
</dbReference>
<dbReference type="PANTHER" id="PTHR30035">
    <property type="entry name" value="LIPOPROTEIN VACJ-RELATED"/>
    <property type="match status" value="1"/>
</dbReference>
<dbReference type="EMBL" id="CAADEW010000136">
    <property type="protein sequence ID" value="VFJ62824.1"/>
    <property type="molecule type" value="Genomic_DNA"/>
</dbReference>
<dbReference type="AlphaFoldDB" id="A0A450T7Y0"/>
<gene>
    <name evidence="3" type="ORF">BECKFW1821A_GA0114235_11367</name>
</gene>
<dbReference type="Pfam" id="PF04333">
    <property type="entry name" value="MlaA"/>
    <property type="match status" value="1"/>
</dbReference>
<sequence length="241" mass="26606">MNGKNRPGIGIILFLFLYVLTNGCVGAEVDGERGNGDPLEGVNRVFYGVNDVLDDILLEPIAETYADYTPAVIQSGISNFFDNLAYPGVIINNILQGKIGYGLEGIGRFLINTIFGIGGLFDPATPLGFERHQEDLGQTLGTWGAGEGGYLVVPLIGPNSVRDVPGLVANLFTNLLYYTESSVMFPLFVVDAIDRRADYLTVTRLRDQVALDPYLFTREGYRNRREYLIYDGEVPEEYGEE</sequence>
<dbReference type="PANTHER" id="PTHR30035:SF3">
    <property type="entry name" value="INTERMEMBRANE PHOSPHOLIPID TRANSPORT SYSTEM LIPOPROTEIN MLAA"/>
    <property type="match status" value="1"/>
</dbReference>